<dbReference type="EMBL" id="ML975158">
    <property type="protein sequence ID" value="KAF1812284.1"/>
    <property type="molecule type" value="Genomic_DNA"/>
</dbReference>
<feature type="region of interest" description="Disordered" evidence="1">
    <location>
        <begin position="1"/>
        <end position="38"/>
    </location>
</feature>
<gene>
    <name evidence="2 4" type="ORF">P152DRAFT_458670</name>
</gene>
<evidence type="ECO:0000313" key="2">
    <source>
        <dbReference type="EMBL" id="KAF1812284.1"/>
    </source>
</evidence>
<reference evidence="4" key="3">
    <citation type="submission" date="2025-04" db="UniProtKB">
        <authorList>
            <consortium name="RefSeq"/>
        </authorList>
    </citation>
    <scope>IDENTIFICATION</scope>
    <source>
        <strain evidence="4">CBS 781.70</strain>
    </source>
</reference>
<dbReference type="GeneID" id="54420084"/>
<reference evidence="2 4" key="1">
    <citation type="submission" date="2020-01" db="EMBL/GenBank/DDBJ databases">
        <authorList>
            <consortium name="DOE Joint Genome Institute"/>
            <person name="Haridas S."/>
            <person name="Albert R."/>
            <person name="Binder M."/>
            <person name="Bloem J."/>
            <person name="Labutti K."/>
            <person name="Salamov A."/>
            <person name="Andreopoulos B."/>
            <person name="Baker S.E."/>
            <person name="Barry K."/>
            <person name="Bills G."/>
            <person name="Bluhm B.H."/>
            <person name="Cannon C."/>
            <person name="Castanera R."/>
            <person name="Culley D.E."/>
            <person name="Daum C."/>
            <person name="Ezra D."/>
            <person name="Gonzalez J.B."/>
            <person name="Henrissat B."/>
            <person name="Kuo A."/>
            <person name="Liang C."/>
            <person name="Lipzen A."/>
            <person name="Lutzoni F."/>
            <person name="Magnuson J."/>
            <person name="Mondo S."/>
            <person name="Nolan M."/>
            <person name="Ohm R."/>
            <person name="Pangilinan J."/>
            <person name="Park H.-J."/>
            <person name="Ramirez L."/>
            <person name="Alfaro M."/>
            <person name="Sun H."/>
            <person name="Tritt A."/>
            <person name="Yoshinaga Y."/>
            <person name="Zwiers L.-H."/>
            <person name="Turgeon B.G."/>
            <person name="Goodwin S.B."/>
            <person name="Spatafora J.W."/>
            <person name="Crous P.W."/>
            <person name="Grigoriev I.V."/>
        </authorList>
    </citation>
    <scope>NUCLEOTIDE SEQUENCE</scope>
    <source>
        <strain evidence="2 4">CBS 781.70</strain>
    </source>
</reference>
<organism evidence="2">
    <name type="scientific">Eremomyces bilateralis CBS 781.70</name>
    <dbReference type="NCBI Taxonomy" id="1392243"/>
    <lineage>
        <taxon>Eukaryota</taxon>
        <taxon>Fungi</taxon>
        <taxon>Dikarya</taxon>
        <taxon>Ascomycota</taxon>
        <taxon>Pezizomycotina</taxon>
        <taxon>Dothideomycetes</taxon>
        <taxon>Dothideomycetes incertae sedis</taxon>
        <taxon>Eremomycetales</taxon>
        <taxon>Eremomycetaceae</taxon>
        <taxon>Eremomyces</taxon>
    </lineage>
</organism>
<feature type="non-terminal residue" evidence="2">
    <location>
        <position position="1"/>
    </location>
</feature>
<name>A0A6G1G2K0_9PEZI</name>
<keyword evidence="3" id="KW-1185">Reference proteome</keyword>
<dbReference type="Proteomes" id="UP000504638">
    <property type="component" value="Unplaced"/>
</dbReference>
<evidence type="ECO:0000313" key="4">
    <source>
        <dbReference type="RefSeq" id="XP_033533915.1"/>
    </source>
</evidence>
<sequence length="158" mass="17550">MSAGKKNDLPGYEDGKLGAESVWDKKHPTPPCKPPPEYLAWSSTAGPVTPGGTSPDEIVLVPFFHTVQKRTIKDFLTGRRVYETKISAREMKRSHYDRHYATDSDGKYIGTGKAAIDAPMVYVPTKSTPEYIQEQLNKVAFGKEHRFVTTQVGETGYA</sequence>
<proteinExistence type="predicted"/>
<protein>
    <submittedName>
        <fullName evidence="2 4">Uncharacterized protein</fullName>
    </submittedName>
</protein>
<accession>A0A6G1G2K0</accession>
<dbReference type="OrthoDB" id="4158258at2759"/>
<feature type="compositionally biased region" description="Basic and acidic residues" evidence="1">
    <location>
        <begin position="1"/>
        <end position="27"/>
    </location>
</feature>
<reference evidence="4" key="2">
    <citation type="submission" date="2020-04" db="EMBL/GenBank/DDBJ databases">
        <authorList>
            <consortium name="NCBI Genome Project"/>
        </authorList>
    </citation>
    <scope>NUCLEOTIDE SEQUENCE</scope>
    <source>
        <strain evidence="4">CBS 781.70</strain>
    </source>
</reference>
<evidence type="ECO:0000313" key="3">
    <source>
        <dbReference type="Proteomes" id="UP000504638"/>
    </source>
</evidence>
<dbReference type="AlphaFoldDB" id="A0A6G1G2K0"/>
<evidence type="ECO:0000256" key="1">
    <source>
        <dbReference type="SAM" id="MobiDB-lite"/>
    </source>
</evidence>
<dbReference type="RefSeq" id="XP_033533915.1">
    <property type="nucleotide sequence ID" value="XM_033679514.1"/>
</dbReference>